<dbReference type="RefSeq" id="WP_317016652.1">
    <property type="nucleotide sequence ID" value="NZ_CP136511.1"/>
</dbReference>
<gene>
    <name evidence="2" type="ORF">RW095_08150</name>
</gene>
<protein>
    <submittedName>
        <fullName evidence="2">DUF308 domain-containing protein</fullName>
    </submittedName>
</protein>
<proteinExistence type="predicted"/>
<dbReference type="InterPro" id="IPR005325">
    <property type="entry name" value="DUF308_memb"/>
</dbReference>
<keyword evidence="1" id="KW-0472">Membrane</keyword>
<organism evidence="2 3">
    <name type="scientific">Paraburkholderia kirstenboschensis</name>
    <dbReference type="NCBI Taxonomy" id="1245436"/>
    <lineage>
        <taxon>Bacteria</taxon>
        <taxon>Pseudomonadati</taxon>
        <taxon>Pseudomonadota</taxon>
        <taxon>Betaproteobacteria</taxon>
        <taxon>Burkholderiales</taxon>
        <taxon>Burkholderiaceae</taxon>
        <taxon>Paraburkholderia</taxon>
    </lineage>
</organism>
<evidence type="ECO:0000313" key="3">
    <source>
        <dbReference type="Proteomes" id="UP001302652"/>
    </source>
</evidence>
<evidence type="ECO:0000256" key="1">
    <source>
        <dbReference type="SAM" id="Phobius"/>
    </source>
</evidence>
<feature type="transmembrane region" description="Helical" evidence="1">
    <location>
        <begin position="44"/>
        <end position="66"/>
    </location>
</feature>
<dbReference type="Pfam" id="PF03729">
    <property type="entry name" value="DUF308"/>
    <property type="match status" value="2"/>
</dbReference>
<evidence type="ECO:0000313" key="2">
    <source>
        <dbReference type="EMBL" id="WOD14681.1"/>
    </source>
</evidence>
<keyword evidence="1" id="KW-1133">Transmembrane helix</keyword>
<dbReference type="Proteomes" id="UP001302652">
    <property type="component" value="Chromosome 3"/>
</dbReference>
<feature type="transmembrane region" description="Helical" evidence="1">
    <location>
        <begin position="12"/>
        <end position="37"/>
    </location>
</feature>
<dbReference type="EMBL" id="CP136511">
    <property type="protein sequence ID" value="WOD14681.1"/>
    <property type="molecule type" value="Genomic_DNA"/>
</dbReference>
<name>A0ABZ0EBS3_9BURK</name>
<sequence length="123" mass="12977">MFGILALFWPGLTLLLLITLFSAYAIAGGVVAIVAAIRYRSTHASWWVPLLLGICSIGAGVIAALVPRITTLVLIAVIGANTLVWLIGVYALFTGALLFVLGISARAWHHDGLTGEPHAPLHP</sequence>
<keyword evidence="3" id="KW-1185">Reference proteome</keyword>
<keyword evidence="1" id="KW-0812">Transmembrane</keyword>
<feature type="transmembrane region" description="Helical" evidence="1">
    <location>
        <begin position="72"/>
        <end position="101"/>
    </location>
</feature>
<accession>A0ABZ0EBS3</accession>
<reference evidence="2 3" key="1">
    <citation type="submission" date="2023-10" db="EMBL/GenBank/DDBJ databases">
        <title>Surface-active antibiotics is a multifunctional adaptation for post-fire microbes.</title>
        <authorList>
            <person name="Liu M.D."/>
            <person name="Du Y."/>
            <person name="Koupaei S.K."/>
            <person name="Kim N.R."/>
            <person name="Zhang W."/>
            <person name="Traxler M.F."/>
        </authorList>
    </citation>
    <scope>NUCLEOTIDE SEQUENCE [LARGE SCALE GENOMIC DNA]</scope>
    <source>
        <strain evidence="2 3">F3</strain>
    </source>
</reference>